<dbReference type="SUPFAM" id="SSF57850">
    <property type="entry name" value="RING/U-box"/>
    <property type="match status" value="1"/>
</dbReference>
<keyword evidence="1" id="KW-0479">Metal-binding</keyword>
<name>A0A8T2TV68_CERRI</name>
<evidence type="ECO:0000313" key="7">
    <source>
        <dbReference type="Proteomes" id="UP000825935"/>
    </source>
</evidence>
<dbReference type="Gene3D" id="3.30.40.10">
    <property type="entry name" value="Zinc/RING finger domain, C3HC4 (zinc finger)"/>
    <property type="match status" value="1"/>
</dbReference>
<dbReference type="InterPro" id="IPR022143">
    <property type="entry name" value="DUF3675"/>
</dbReference>
<evidence type="ECO:0000256" key="2">
    <source>
        <dbReference type="ARBA" id="ARBA00022771"/>
    </source>
</evidence>
<organism evidence="6 7">
    <name type="scientific">Ceratopteris richardii</name>
    <name type="common">Triangle waterfern</name>
    <dbReference type="NCBI Taxonomy" id="49495"/>
    <lineage>
        <taxon>Eukaryota</taxon>
        <taxon>Viridiplantae</taxon>
        <taxon>Streptophyta</taxon>
        <taxon>Embryophyta</taxon>
        <taxon>Tracheophyta</taxon>
        <taxon>Polypodiopsida</taxon>
        <taxon>Polypodiidae</taxon>
        <taxon>Polypodiales</taxon>
        <taxon>Pteridineae</taxon>
        <taxon>Pteridaceae</taxon>
        <taxon>Parkerioideae</taxon>
        <taxon>Ceratopteris</taxon>
    </lineage>
</organism>
<dbReference type="PANTHER" id="PTHR23012:SF215">
    <property type="entry name" value="RING_FYVE_PHD ZINC FINGER SUPERFAMILY PROTEIN"/>
    <property type="match status" value="1"/>
</dbReference>
<dbReference type="Proteomes" id="UP000825935">
    <property type="component" value="Chromosome 11"/>
</dbReference>
<dbReference type="GO" id="GO:0016567">
    <property type="term" value="P:protein ubiquitination"/>
    <property type="evidence" value="ECO:0007669"/>
    <property type="project" value="TreeGrafter"/>
</dbReference>
<dbReference type="Pfam" id="PF12906">
    <property type="entry name" value="RINGv"/>
    <property type="match status" value="1"/>
</dbReference>
<comment type="caution">
    <text evidence="6">The sequence shown here is derived from an EMBL/GenBank/DDBJ whole genome shotgun (WGS) entry which is preliminary data.</text>
</comment>
<keyword evidence="2" id="KW-0863">Zinc-finger</keyword>
<dbReference type="GO" id="GO:0016020">
    <property type="term" value="C:membrane"/>
    <property type="evidence" value="ECO:0007669"/>
    <property type="project" value="TreeGrafter"/>
</dbReference>
<keyword evidence="7" id="KW-1185">Reference proteome</keyword>
<dbReference type="SMART" id="SM00744">
    <property type="entry name" value="RINGv"/>
    <property type="match status" value="1"/>
</dbReference>
<dbReference type="AlphaFoldDB" id="A0A8T2TV68"/>
<reference evidence="6" key="1">
    <citation type="submission" date="2021-08" db="EMBL/GenBank/DDBJ databases">
        <title>WGS assembly of Ceratopteris richardii.</title>
        <authorList>
            <person name="Marchant D.B."/>
            <person name="Chen G."/>
            <person name="Jenkins J."/>
            <person name="Shu S."/>
            <person name="Leebens-Mack J."/>
            <person name="Grimwood J."/>
            <person name="Schmutz J."/>
            <person name="Soltis P."/>
            <person name="Soltis D."/>
            <person name="Chen Z.-H."/>
        </authorList>
    </citation>
    <scope>NUCLEOTIDE SEQUENCE</scope>
    <source>
        <strain evidence="6">Whitten #5841</strain>
        <tissue evidence="6">Leaf</tissue>
    </source>
</reference>
<gene>
    <name evidence="6" type="ORF">KP509_11G058300</name>
</gene>
<dbReference type="PANTHER" id="PTHR23012">
    <property type="entry name" value="RING/FYVE/PHD ZINC FINGER DOMAIN-CONTAINING"/>
    <property type="match status" value="1"/>
</dbReference>
<feature type="domain" description="RING-CH-type" evidence="5">
    <location>
        <begin position="30"/>
        <end position="90"/>
    </location>
</feature>
<feature type="transmembrane region" description="Helical" evidence="4">
    <location>
        <begin position="152"/>
        <end position="171"/>
    </location>
</feature>
<evidence type="ECO:0000256" key="1">
    <source>
        <dbReference type="ARBA" id="ARBA00022723"/>
    </source>
</evidence>
<dbReference type="EMBL" id="CM035416">
    <property type="protein sequence ID" value="KAH7425513.1"/>
    <property type="molecule type" value="Genomic_DNA"/>
</dbReference>
<dbReference type="InterPro" id="IPR033275">
    <property type="entry name" value="MARCH-like"/>
</dbReference>
<evidence type="ECO:0000256" key="3">
    <source>
        <dbReference type="ARBA" id="ARBA00022833"/>
    </source>
</evidence>
<dbReference type="CDD" id="cd16495">
    <property type="entry name" value="RING_CH-C4HC3_MARCH"/>
    <property type="match status" value="1"/>
</dbReference>
<evidence type="ECO:0000256" key="4">
    <source>
        <dbReference type="SAM" id="Phobius"/>
    </source>
</evidence>
<dbReference type="InterPro" id="IPR013083">
    <property type="entry name" value="Znf_RING/FYVE/PHD"/>
</dbReference>
<sequence>MGADTVCPSTSPYCPSSMSDSISSNAVVIDIDPSIPECRICQEEEDASKLDVPCACSGSLKYAHRTCIQRWCTEKGDIICEICLQPYKHGYTVSSSRPRPGNVSINISDDWDTSNARSAVFRDPQFLALAMAQRQILDADYEYTAEGSRSTACCLALAIILVILLLLRYTIMMVMSSGDNNDSMFLIVFVLRMIGFFLPCYIMVQSANTLQREQRQAALLRAAEVSFLQSWQTDAIRIALDPSLDLHE</sequence>
<keyword evidence="3" id="KW-0862">Zinc</keyword>
<evidence type="ECO:0000313" key="6">
    <source>
        <dbReference type="EMBL" id="KAH7425513.1"/>
    </source>
</evidence>
<feature type="transmembrane region" description="Helical" evidence="4">
    <location>
        <begin position="183"/>
        <end position="204"/>
    </location>
</feature>
<dbReference type="InterPro" id="IPR011016">
    <property type="entry name" value="Znf_RING-CH"/>
</dbReference>
<dbReference type="GO" id="GO:0008270">
    <property type="term" value="F:zinc ion binding"/>
    <property type="evidence" value="ECO:0007669"/>
    <property type="project" value="UniProtKB-KW"/>
</dbReference>
<accession>A0A8T2TV68</accession>
<proteinExistence type="predicted"/>
<dbReference type="PROSITE" id="PS51292">
    <property type="entry name" value="ZF_RING_CH"/>
    <property type="match status" value="1"/>
</dbReference>
<dbReference type="Pfam" id="PF12428">
    <property type="entry name" value="DUF3675"/>
    <property type="match status" value="1"/>
</dbReference>
<keyword evidence="4" id="KW-0812">Transmembrane</keyword>
<keyword evidence="4" id="KW-0472">Membrane</keyword>
<dbReference type="OMA" id="INISDDW"/>
<keyword evidence="4" id="KW-1133">Transmembrane helix</keyword>
<evidence type="ECO:0000259" key="5">
    <source>
        <dbReference type="PROSITE" id="PS51292"/>
    </source>
</evidence>
<dbReference type="GO" id="GO:0004842">
    <property type="term" value="F:ubiquitin-protein transferase activity"/>
    <property type="evidence" value="ECO:0007669"/>
    <property type="project" value="TreeGrafter"/>
</dbReference>
<dbReference type="OrthoDB" id="264354at2759"/>
<protein>
    <recommendedName>
        <fullName evidence="5">RING-CH-type domain-containing protein</fullName>
    </recommendedName>
</protein>